<evidence type="ECO:0008006" key="4">
    <source>
        <dbReference type="Google" id="ProtNLM"/>
    </source>
</evidence>
<dbReference type="Pfam" id="PF13988">
    <property type="entry name" value="DUF4225"/>
    <property type="match status" value="1"/>
</dbReference>
<dbReference type="RefSeq" id="WP_150605175.1">
    <property type="nucleotide sequence ID" value="NZ_CABVHX010000031.1"/>
</dbReference>
<evidence type="ECO:0000256" key="1">
    <source>
        <dbReference type="SAM" id="Coils"/>
    </source>
</evidence>
<accession>A0A5E7F1B9</accession>
<gene>
    <name evidence="2" type="ORF">PS718_05129</name>
</gene>
<reference evidence="2 3" key="1">
    <citation type="submission" date="2019-09" db="EMBL/GenBank/DDBJ databases">
        <authorList>
            <person name="Chandra G."/>
            <person name="Truman W A."/>
        </authorList>
    </citation>
    <scope>NUCLEOTIDE SEQUENCE [LARGE SCALE GENOMIC DNA]</scope>
    <source>
        <strain evidence="2">PS718</strain>
    </source>
</reference>
<feature type="coiled-coil region" evidence="1">
    <location>
        <begin position="58"/>
        <end position="85"/>
    </location>
</feature>
<evidence type="ECO:0000313" key="3">
    <source>
        <dbReference type="Proteomes" id="UP000325375"/>
    </source>
</evidence>
<organism evidence="2 3">
    <name type="scientific">Pseudomonas fluorescens</name>
    <dbReference type="NCBI Taxonomy" id="294"/>
    <lineage>
        <taxon>Bacteria</taxon>
        <taxon>Pseudomonadati</taxon>
        <taxon>Pseudomonadota</taxon>
        <taxon>Gammaproteobacteria</taxon>
        <taxon>Pseudomonadales</taxon>
        <taxon>Pseudomonadaceae</taxon>
        <taxon>Pseudomonas</taxon>
    </lineage>
</organism>
<dbReference type="AlphaFoldDB" id="A0A5E7F1B9"/>
<protein>
    <recommendedName>
        <fullName evidence="4">DUF4225 domain-containing protein</fullName>
    </recommendedName>
</protein>
<name>A0A5E7F1B9_PSEFL</name>
<keyword evidence="1" id="KW-0175">Coiled coil</keyword>
<dbReference type="InterPro" id="IPR025320">
    <property type="entry name" value="DUF4225"/>
</dbReference>
<sequence>MNEDSCDINDVTRAASDLVAFGCQIGAIQLYDSFNQLRFSEIVSSYANEIIRAVDEGVISAKQGLQELREEHTELLNKVSFYAQNGVGVAAGMMQLHIGAIQFSSKSPQGIFAGTLYSAHGINNIHEGVVNIYNGPDAQSTVGPIRKFYQFMANDIHLGNTAYYSVDLILSGFGMLQHVRKPGSTELFNHDPINYERAYNQMGSLALALELLTDSITVKNINKEIEFRQDNQLTSLS</sequence>
<dbReference type="EMBL" id="CABVHX010000031">
    <property type="protein sequence ID" value="VVO32939.1"/>
    <property type="molecule type" value="Genomic_DNA"/>
</dbReference>
<proteinExistence type="predicted"/>
<dbReference type="Proteomes" id="UP000325375">
    <property type="component" value="Unassembled WGS sequence"/>
</dbReference>
<evidence type="ECO:0000313" key="2">
    <source>
        <dbReference type="EMBL" id="VVO32939.1"/>
    </source>
</evidence>